<evidence type="ECO:0000256" key="3">
    <source>
        <dbReference type="ARBA" id="ARBA00023163"/>
    </source>
</evidence>
<keyword evidence="4" id="KW-0472">Membrane</keyword>
<dbReference type="PRINTS" id="PR00032">
    <property type="entry name" value="HTHARAC"/>
</dbReference>
<feature type="transmembrane region" description="Helical" evidence="4">
    <location>
        <begin position="226"/>
        <end position="247"/>
    </location>
</feature>
<dbReference type="GO" id="GO:0003700">
    <property type="term" value="F:DNA-binding transcription factor activity"/>
    <property type="evidence" value="ECO:0007669"/>
    <property type="project" value="InterPro"/>
</dbReference>
<organism evidence="6 7">
    <name type="scientific">Thalassospira alkalitolerans</name>
    <dbReference type="NCBI Taxonomy" id="1293890"/>
    <lineage>
        <taxon>Bacteria</taxon>
        <taxon>Pseudomonadati</taxon>
        <taxon>Pseudomonadota</taxon>
        <taxon>Alphaproteobacteria</taxon>
        <taxon>Rhodospirillales</taxon>
        <taxon>Thalassospiraceae</taxon>
        <taxon>Thalassospira</taxon>
    </lineage>
</organism>
<evidence type="ECO:0000256" key="1">
    <source>
        <dbReference type="ARBA" id="ARBA00023015"/>
    </source>
</evidence>
<reference evidence="6 7" key="1">
    <citation type="submission" date="2014-03" db="EMBL/GenBank/DDBJ databases">
        <title>The draft genome sequence of Thalassospira alkalitolerans JCM 18968.</title>
        <authorList>
            <person name="Lai Q."/>
            <person name="Shao Z."/>
        </authorList>
    </citation>
    <scope>NUCLEOTIDE SEQUENCE [LARGE SCALE GENOMIC DNA]</scope>
    <source>
        <strain evidence="6 7">JCM 18968</strain>
    </source>
</reference>
<dbReference type="PANTHER" id="PTHR43280">
    <property type="entry name" value="ARAC-FAMILY TRANSCRIPTIONAL REGULATOR"/>
    <property type="match status" value="1"/>
</dbReference>
<keyword evidence="2" id="KW-0238">DNA-binding</keyword>
<keyword evidence="7" id="KW-1185">Reference proteome</keyword>
<feature type="transmembrane region" description="Helical" evidence="4">
    <location>
        <begin position="67"/>
        <end position="88"/>
    </location>
</feature>
<keyword evidence="3" id="KW-0804">Transcription</keyword>
<dbReference type="Proteomes" id="UP000193396">
    <property type="component" value="Unassembled WGS sequence"/>
</dbReference>
<dbReference type="STRING" id="1293890.TALK_05085"/>
<sequence>MLEPFKVIIILISVVGLVQGIFLIALLRHEGKRAFRANRWLIIFTLTICMGFADDILDVLFPHAVTLYFSPIFVPSIFTFVPSIYLYFREIFGRPPRNPFWYFAIIIPVMFCMMAVSWYRYTQLSSGNIQLLDVDLYDIYWDLQAPHWLVVLLTTTILAFCVQFVIYMVKIWQVAIGYLRQAGLQLVADEAVLRRWVLELLVELSLIFTIYTVTNLFDIFVARSDWLLVFVQAGFVLIFFRMCHIIAANPALFVQPDWDDLSERDEAHGEQEALVAEKETVKQPDLPRVLVGPNEIARICTRLDRIVAQGDMLFDPLLAMPKLAAAVGATPNQLSHVLNQHLGKSFFDFVNAVRIDAASRQLIEDPDRTILDIATGVGFNSKSTFNLAFKKITGKTPTAFRDENLFKSQNS</sequence>
<evidence type="ECO:0000256" key="2">
    <source>
        <dbReference type="ARBA" id="ARBA00023125"/>
    </source>
</evidence>
<feature type="transmembrane region" description="Helical" evidence="4">
    <location>
        <begin position="100"/>
        <end position="121"/>
    </location>
</feature>
<evidence type="ECO:0000256" key="4">
    <source>
        <dbReference type="SAM" id="Phobius"/>
    </source>
</evidence>
<keyword evidence="1" id="KW-0805">Transcription regulation</keyword>
<evidence type="ECO:0000259" key="5">
    <source>
        <dbReference type="PROSITE" id="PS01124"/>
    </source>
</evidence>
<feature type="transmembrane region" description="Helical" evidence="4">
    <location>
        <begin position="148"/>
        <end position="175"/>
    </location>
</feature>
<comment type="caution">
    <text evidence="6">The sequence shown here is derived from an EMBL/GenBank/DDBJ whole genome shotgun (WGS) entry which is preliminary data.</text>
</comment>
<proteinExistence type="predicted"/>
<dbReference type="SMART" id="SM00342">
    <property type="entry name" value="HTH_ARAC"/>
    <property type="match status" value="1"/>
</dbReference>
<dbReference type="InterPro" id="IPR020449">
    <property type="entry name" value="Tscrpt_reg_AraC-type_HTH"/>
</dbReference>
<keyword evidence="4" id="KW-0812">Transmembrane</keyword>
<dbReference type="Pfam" id="PF12833">
    <property type="entry name" value="HTH_18"/>
    <property type="match status" value="1"/>
</dbReference>
<dbReference type="InterPro" id="IPR009057">
    <property type="entry name" value="Homeodomain-like_sf"/>
</dbReference>
<dbReference type="PANTHER" id="PTHR43280:SF29">
    <property type="entry name" value="ARAC-FAMILY TRANSCRIPTIONAL REGULATOR"/>
    <property type="match status" value="1"/>
</dbReference>
<dbReference type="EMBL" id="JFKB01000002">
    <property type="protein sequence ID" value="OSQ49689.1"/>
    <property type="molecule type" value="Genomic_DNA"/>
</dbReference>
<evidence type="ECO:0000313" key="7">
    <source>
        <dbReference type="Proteomes" id="UP000193396"/>
    </source>
</evidence>
<dbReference type="Gene3D" id="1.10.10.60">
    <property type="entry name" value="Homeodomain-like"/>
    <property type="match status" value="1"/>
</dbReference>
<dbReference type="InterPro" id="IPR018062">
    <property type="entry name" value="HTH_AraC-typ_CS"/>
</dbReference>
<gene>
    <name evidence="6" type="ORF">TALK_05085</name>
</gene>
<dbReference type="SUPFAM" id="SSF46689">
    <property type="entry name" value="Homeodomain-like"/>
    <property type="match status" value="1"/>
</dbReference>
<dbReference type="PROSITE" id="PS01124">
    <property type="entry name" value="HTH_ARAC_FAMILY_2"/>
    <property type="match status" value="1"/>
</dbReference>
<dbReference type="InterPro" id="IPR018060">
    <property type="entry name" value="HTH_AraC"/>
</dbReference>
<evidence type="ECO:0000313" key="6">
    <source>
        <dbReference type="EMBL" id="OSQ49689.1"/>
    </source>
</evidence>
<dbReference type="GO" id="GO:0043565">
    <property type="term" value="F:sequence-specific DNA binding"/>
    <property type="evidence" value="ECO:0007669"/>
    <property type="project" value="InterPro"/>
</dbReference>
<name>A0A1Y2LF32_9PROT</name>
<dbReference type="OrthoDB" id="5492415at2"/>
<protein>
    <submittedName>
        <fullName evidence="6">AraC family transcriptional regulator</fullName>
    </submittedName>
</protein>
<dbReference type="PROSITE" id="PS00041">
    <property type="entry name" value="HTH_ARAC_FAMILY_1"/>
    <property type="match status" value="1"/>
</dbReference>
<feature type="transmembrane region" description="Helical" evidence="4">
    <location>
        <begin position="6"/>
        <end position="27"/>
    </location>
</feature>
<accession>A0A1Y2LF32</accession>
<keyword evidence="4" id="KW-1133">Transmembrane helix</keyword>
<feature type="domain" description="HTH araC/xylS-type" evidence="5">
    <location>
        <begin position="297"/>
        <end position="403"/>
    </location>
</feature>
<feature type="transmembrane region" description="Helical" evidence="4">
    <location>
        <begin position="196"/>
        <end position="214"/>
    </location>
</feature>
<feature type="transmembrane region" description="Helical" evidence="4">
    <location>
        <begin position="39"/>
        <end position="61"/>
    </location>
</feature>
<dbReference type="AlphaFoldDB" id="A0A1Y2LF32"/>